<comment type="similarity">
    <text evidence="7">Belongs to the DNA polymerase HolA subunit family.</text>
</comment>
<gene>
    <name evidence="11" type="ORF">RBATCC27255_01157</name>
</gene>
<feature type="domain" description="DNA polymerase III delta N-terminal" evidence="9">
    <location>
        <begin position="22"/>
        <end position="133"/>
    </location>
</feature>
<evidence type="ECO:0000313" key="12">
    <source>
        <dbReference type="Proteomes" id="UP000233425"/>
    </source>
</evidence>
<accession>A0A2N0UQP9</accession>
<proteinExistence type="inferred from homology"/>
<dbReference type="RefSeq" id="WP_101029160.1">
    <property type="nucleotide sequence ID" value="NZ_CABMMZ010000056.1"/>
</dbReference>
<evidence type="ECO:0000256" key="1">
    <source>
        <dbReference type="ARBA" id="ARBA00012417"/>
    </source>
</evidence>
<evidence type="ECO:0000256" key="5">
    <source>
        <dbReference type="ARBA" id="ARBA00022705"/>
    </source>
</evidence>
<dbReference type="EC" id="2.7.7.7" evidence="1"/>
<keyword evidence="4" id="KW-0548">Nucleotidyltransferase</keyword>
<comment type="catalytic activity">
    <reaction evidence="8">
        <text>DNA(n) + a 2'-deoxyribonucleoside 5'-triphosphate = DNA(n+1) + diphosphate</text>
        <dbReference type="Rhea" id="RHEA:22508"/>
        <dbReference type="Rhea" id="RHEA-COMP:17339"/>
        <dbReference type="Rhea" id="RHEA-COMP:17340"/>
        <dbReference type="ChEBI" id="CHEBI:33019"/>
        <dbReference type="ChEBI" id="CHEBI:61560"/>
        <dbReference type="ChEBI" id="CHEBI:173112"/>
        <dbReference type="EC" id="2.7.7.7"/>
    </reaction>
</comment>
<keyword evidence="12" id="KW-1185">Reference proteome</keyword>
<dbReference type="Proteomes" id="UP000233425">
    <property type="component" value="Unassembled WGS sequence"/>
</dbReference>
<dbReference type="SUPFAM" id="SSF52540">
    <property type="entry name" value="P-loop containing nucleoside triphosphate hydrolases"/>
    <property type="match status" value="1"/>
</dbReference>
<dbReference type="PANTHER" id="PTHR34388">
    <property type="entry name" value="DNA POLYMERASE III SUBUNIT DELTA"/>
    <property type="match status" value="1"/>
</dbReference>
<sequence length="347" mass="39443">MPRITEADLKKQIKNKSFSPVYLIYGTEQMFVKSYTQMLREAVAGKNPNNFNCQTFSGDINLSELATALQKTPFMAERNCVVASDIYFDNMLKDDLDTFRELAGRAWDGTVFIVSMPTYIPSKNKNSFNALVKRIEKIGSVCCFEKINSQIVEKYVAKWANENGKLISHLNATRIISNVGEDLNLLKNEVNKIAAYAKGEEITDRDIDLLSTVNLETRTYDMADDVINGRGDRAFKKLDILFCQREEPINILYALSSAYVDAYRMRVADECGIRKETVAKDFAYKNRAFVLNRARTSVSRTSTEALRKSLDVLVETDEKLKSVSVNQRFLIEQLISRLLLIAKEGRV</sequence>
<evidence type="ECO:0000256" key="3">
    <source>
        <dbReference type="ARBA" id="ARBA00022679"/>
    </source>
</evidence>
<evidence type="ECO:0000259" key="9">
    <source>
        <dbReference type="Pfam" id="PF06144"/>
    </source>
</evidence>
<name>A0A2N0UQP9_9FIRM</name>
<dbReference type="GO" id="GO:0003677">
    <property type="term" value="F:DNA binding"/>
    <property type="evidence" value="ECO:0007669"/>
    <property type="project" value="InterPro"/>
</dbReference>
<dbReference type="InterPro" id="IPR005790">
    <property type="entry name" value="DNA_polIII_delta"/>
</dbReference>
<keyword evidence="5" id="KW-0235">DNA replication</keyword>
<dbReference type="InterPro" id="IPR048466">
    <property type="entry name" value="DNA_pol3_delta-like_C"/>
</dbReference>
<evidence type="ECO:0000256" key="7">
    <source>
        <dbReference type="ARBA" id="ARBA00034754"/>
    </source>
</evidence>
<comment type="caution">
    <text evidence="11">The sequence shown here is derived from an EMBL/GenBank/DDBJ whole genome shotgun (WGS) entry which is preliminary data.</text>
</comment>
<dbReference type="GO" id="GO:0003887">
    <property type="term" value="F:DNA-directed DNA polymerase activity"/>
    <property type="evidence" value="ECO:0007669"/>
    <property type="project" value="UniProtKB-KW"/>
</dbReference>
<dbReference type="AlphaFoldDB" id="A0A2N0UQP9"/>
<evidence type="ECO:0000256" key="4">
    <source>
        <dbReference type="ARBA" id="ARBA00022695"/>
    </source>
</evidence>
<evidence type="ECO:0000256" key="6">
    <source>
        <dbReference type="ARBA" id="ARBA00022932"/>
    </source>
</evidence>
<feature type="domain" description="DNA polymerase III delta subunit-like C-terminal" evidence="10">
    <location>
        <begin position="217"/>
        <end position="337"/>
    </location>
</feature>
<dbReference type="InterPro" id="IPR008921">
    <property type="entry name" value="DNA_pol3_clamp-load_cplx_C"/>
</dbReference>
<evidence type="ECO:0000256" key="8">
    <source>
        <dbReference type="ARBA" id="ARBA00049244"/>
    </source>
</evidence>
<dbReference type="GO" id="GO:0009360">
    <property type="term" value="C:DNA polymerase III complex"/>
    <property type="evidence" value="ECO:0007669"/>
    <property type="project" value="InterPro"/>
</dbReference>
<dbReference type="PANTHER" id="PTHR34388:SF1">
    <property type="entry name" value="DNA POLYMERASE III SUBUNIT DELTA"/>
    <property type="match status" value="1"/>
</dbReference>
<dbReference type="InterPro" id="IPR027417">
    <property type="entry name" value="P-loop_NTPase"/>
</dbReference>
<dbReference type="EMBL" id="NNSR01000056">
    <property type="protein sequence ID" value="PKD29330.1"/>
    <property type="molecule type" value="Genomic_DNA"/>
</dbReference>
<dbReference type="InterPro" id="IPR010372">
    <property type="entry name" value="DNA_pol3_delta_N"/>
</dbReference>
<keyword evidence="3" id="KW-0808">Transferase</keyword>
<protein>
    <recommendedName>
        <fullName evidence="2">DNA polymerase III subunit delta</fullName>
        <ecNumber evidence="1">2.7.7.7</ecNumber>
    </recommendedName>
</protein>
<reference evidence="11" key="1">
    <citation type="journal article" date="2018" name="Environ. Microbiol.">
        <title>Sporulation capability and amylosome conservation among diverse human colonic and rumen isolates of the keystone starch-degrader Ruminococcus bromii.</title>
        <authorList>
            <person name="Mukhopadhya I."/>
            <person name="Morais S."/>
            <person name="Laverde-Gomez J."/>
            <person name="Sheridan P.O."/>
            <person name="Walker A.W."/>
            <person name="Kelly W."/>
            <person name="Klieve A.V."/>
            <person name="Ouwerkerk D."/>
            <person name="Duncan S.H."/>
            <person name="Louis P."/>
            <person name="Koropatkin N."/>
            <person name="Cockburn D."/>
            <person name="Kibler R."/>
            <person name="Cooper P.J."/>
            <person name="Sandoval C."/>
            <person name="Crost E."/>
            <person name="Juge N."/>
            <person name="Bayer E.A."/>
            <person name="Flint H.J."/>
        </authorList>
    </citation>
    <scope>NUCLEOTIDE SEQUENCE [LARGE SCALE GENOMIC DNA]</scope>
    <source>
        <strain evidence="11">ATCC 27255</strain>
    </source>
</reference>
<evidence type="ECO:0000259" key="10">
    <source>
        <dbReference type="Pfam" id="PF21694"/>
    </source>
</evidence>
<dbReference type="NCBIfam" id="TIGR01128">
    <property type="entry name" value="holA"/>
    <property type="match status" value="1"/>
</dbReference>
<dbReference type="GO" id="GO:0006261">
    <property type="term" value="P:DNA-templated DNA replication"/>
    <property type="evidence" value="ECO:0007669"/>
    <property type="project" value="TreeGrafter"/>
</dbReference>
<dbReference type="Pfam" id="PF06144">
    <property type="entry name" value="DNA_pol3_delta"/>
    <property type="match status" value="1"/>
</dbReference>
<dbReference type="SUPFAM" id="SSF48019">
    <property type="entry name" value="post-AAA+ oligomerization domain-like"/>
    <property type="match status" value="1"/>
</dbReference>
<organism evidence="11 12">
    <name type="scientific">Ruminococcus bromii</name>
    <dbReference type="NCBI Taxonomy" id="40518"/>
    <lineage>
        <taxon>Bacteria</taxon>
        <taxon>Bacillati</taxon>
        <taxon>Bacillota</taxon>
        <taxon>Clostridia</taxon>
        <taxon>Eubacteriales</taxon>
        <taxon>Oscillospiraceae</taxon>
        <taxon>Ruminococcus</taxon>
    </lineage>
</organism>
<dbReference type="Gene3D" id="1.20.272.10">
    <property type="match status" value="1"/>
</dbReference>
<dbReference type="Gene3D" id="3.40.50.300">
    <property type="entry name" value="P-loop containing nucleotide triphosphate hydrolases"/>
    <property type="match status" value="1"/>
</dbReference>
<dbReference type="Pfam" id="PF21694">
    <property type="entry name" value="DNA_pol3_delta_C"/>
    <property type="match status" value="1"/>
</dbReference>
<dbReference type="Gene3D" id="1.10.8.60">
    <property type="match status" value="1"/>
</dbReference>
<keyword evidence="6" id="KW-0239">DNA-directed DNA polymerase</keyword>
<evidence type="ECO:0000256" key="2">
    <source>
        <dbReference type="ARBA" id="ARBA00017703"/>
    </source>
</evidence>
<evidence type="ECO:0000313" key="11">
    <source>
        <dbReference type="EMBL" id="PKD29330.1"/>
    </source>
</evidence>